<reference evidence="2" key="1">
    <citation type="submission" date="2020-07" db="EMBL/GenBank/DDBJ databases">
        <title>Nitrate ammonifying Pseudomonas campi sp. nov. isolated from German agricultural grassland.</title>
        <authorList>
            <person name="Timsy T."/>
            <person name="Ulrich A."/>
            <person name="Spanner T."/>
            <person name="Foesel B."/>
            <person name="Kolb S."/>
            <person name="Horn M.A."/>
            <person name="Behrendt U."/>
        </authorList>
    </citation>
    <scope>NUCLEOTIDE SEQUENCE</scope>
    <source>
        <strain evidence="2">S1-A32-2</strain>
    </source>
</reference>
<protein>
    <submittedName>
        <fullName evidence="2">DUF1631 domain-containing protein</fullName>
    </submittedName>
</protein>
<proteinExistence type="predicted"/>
<feature type="compositionally biased region" description="Polar residues" evidence="1">
    <location>
        <begin position="247"/>
        <end position="258"/>
    </location>
</feature>
<feature type="compositionally biased region" description="Low complexity" evidence="1">
    <location>
        <begin position="259"/>
        <end position="292"/>
    </location>
</feature>
<accession>A0A6M8FQ00</accession>
<dbReference type="AlphaFoldDB" id="A0A6M8FQ00"/>
<dbReference type="EMBL" id="CP053697">
    <property type="protein sequence ID" value="QKE62176.1"/>
    <property type="molecule type" value="Genomic_DNA"/>
</dbReference>
<name>A0A6M8FQ00_9GAMM</name>
<dbReference type="Proteomes" id="UP000501379">
    <property type="component" value="Chromosome"/>
</dbReference>
<dbReference type="Pfam" id="PF07793">
    <property type="entry name" value="DUF1631"/>
    <property type="match status" value="1"/>
</dbReference>
<sequence length="801" mass="87954">MSSPDTPSTPPRSIPGLASRGIQPRFSELVQDCRKLVMNRLAEHLAGVFGQVDDTLFECAEKAENNRLQTLFFDSMREIRKLRPQIERSYHQQIAQNFSDFLDGKLKAAVAPSAVDAEQLSLVQNEDYEESLQITNMVSRVKARCARPLYALEQRLALLNNGQKLVEDSNPFGPPAIASAFHLALAVHPLPLRIKIILYTLFDQHVMHSLDPLYDALNQRLIDAGILPNLKYNAQRNAASATPIPASAQQPGPTTSGNPASAQSSHSGSPQPGPAQSTSTSQPGPTPAAGQPPAAPADLNSPPPQDPAQLFGGLAALLSEHRERNVDAPLLGGTRSIASFAPRTATSTYSASELLNALSRLQQQSASDIGQRLQRPQAVEGLKADLQQQLEAHSQLPGQQKLSDQEADVIDLVGMLFDFILDDDNLPDACKTALSHLHTPYLKVALQDKALFTQHHHPARRLLNSMAQAGVLYGGEGDERGLLAKMHWVVERVIHGFAGDLLLFDSLHDEFNEFVATLQHKVELRERRAVEAAKGRDKLLGARQLAVDAINQALKGRELPAIIRNFLELTWTDVLVFVLLRHSERSSEWQRACEVAEQLAWSGTVLDDAGRTRLQGLRVGLLDELRKGLELLGGYHEDGIRRLLQDIVACQHAVQAKQPHLAAKLKASLKESPLGAMLGEDAALAASIQSNEVVSARAQVLIKELQKLEFGTWFEFVQGEETRTLKLSWFSPTTHNYMFVDHSGQRVAIKPIKQLASEMEQGRARIVPTESDSPLVDRALHAIYRVLQRITGRANEVGQGA</sequence>
<evidence type="ECO:0000313" key="2">
    <source>
        <dbReference type="EMBL" id="QKE62176.1"/>
    </source>
</evidence>
<organism evidence="2 3">
    <name type="scientific">Aquipseudomonas campi</name>
    <dbReference type="NCBI Taxonomy" id="2731681"/>
    <lineage>
        <taxon>Bacteria</taxon>
        <taxon>Pseudomonadati</taxon>
        <taxon>Pseudomonadota</taxon>
        <taxon>Gammaproteobacteria</taxon>
        <taxon>Pseudomonadales</taxon>
        <taxon>Pseudomonadaceae</taxon>
        <taxon>Aquipseudomonas</taxon>
    </lineage>
</organism>
<evidence type="ECO:0000313" key="3">
    <source>
        <dbReference type="Proteomes" id="UP000501379"/>
    </source>
</evidence>
<evidence type="ECO:0000256" key="1">
    <source>
        <dbReference type="SAM" id="MobiDB-lite"/>
    </source>
</evidence>
<dbReference type="KEGG" id="pcam:HNE05_01890"/>
<dbReference type="RefSeq" id="WP_173203686.1">
    <property type="nucleotide sequence ID" value="NZ_CP053697.2"/>
</dbReference>
<gene>
    <name evidence="2" type="ORF">HNE05_01890</name>
</gene>
<feature type="region of interest" description="Disordered" evidence="1">
    <location>
        <begin position="241"/>
        <end position="310"/>
    </location>
</feature>
<dbReference type="InterPro" id="IPR012434">
    <property type="entry name" value="DUF1631"/>
</dbReference>
<keyword evidence="3" id="KW-1185">Reference proteome</keyword>